<evidence type="ECO:0000259" key="4">
    <source>
        <dbReference type="PROSITE" id="PS50056"/>
    </source>
</evidence>
<name>A0AAY5EM21_ELEEL</name>
<dbReference type="SMART" id="SM00194">
    <property type="entry name" value="PTPc"/>
    <property type="match status" value="1"/>
</dbReference>
<accession>A0AAY5EM21</accession>
<feature type="domain" description="Tyrosine specific protein phosphatases" evidence="4">
    <location>
        <begin position="87"/>
        <end position="135"/>
    </location>
</feature>
<dbReference type="Ensembl" id="ENSEEET00000054276.1">
    <property type="protein sequence ID" value="ENSEEEP00000057649.1"/>
    <property type="gene ID" value="ENSEEEG00000025415.1"/>
</dbReference>
<dbReference type="SUPFAM" id="SSF52799">
    <property type="entry name" value="(Phosphotyrosine protein) phosphatases II"/>
    <property type="match status" value="1"/>
</dbReference>
<dbReference type="InterPro" id="IPR003595">
    <property type="entry name" value="Tyr_Pase_cat"/>
</dbReference>
<dbReference type="Pfam" id="PF00102">
    <property type="entry name" value="Y_phosphatase"/>
    <property type="match status" value="1"/>
</dbReference>
<dbReference type="InterPro" id="IPR052074">
    <property type="entry name" value="NonRcpt_TyrProt_Phosphatase"/>
</dbReference>
<evidence type="ECO:0000256" key="1">
    <source>
        <dbReference type="ARBA" id="ARBA00004123"/>
    </source>
</evidence>
<evidence type="ECO:0000259" key="3">
    <source>
        <dbReference type="PROSITE" id="PS50055"/>
    </source>
</evidence>
<dbReference type="PANTHER" id="PTHR46900:SF4">
    <property type="entry name" value="FERM AND PDZ DOMAIN CONTAINING 2"/>
    <property type="match status" value="1"/>
</dbReference>
<evidence type="ECO:0000256" key="2">
    <source>
        <dbReference type="ARBA" id="ARBA00023242"/>
    </source>
</evidence>
<dbReference type="PROSITE" id="PS50056">
    <property type="entry name" value="TYR_PHOSPHATASE_2"/>
    <property type="match status" value="1"/>
</dbReference>
<dbReference type="InterPro" id="IPR000242">
    <property type="entry name" value="PTP_cat"/>
</dbReference>
<dbReference type="PANTHER" id="PTHR46900">
    <property type="entry name" value="TYROSINE-PROTEIN PHOSPHATASE NON-RECEPTOR TYPE 13"/>
    <property type="match status" value="1"/>
</dbReference>
<reference evidence="5" key="2">
    <citation type="submission" date="2025-08" db="UniProtKB">
        <authorList>
            <consortium name="Ensembl"/>
        </authorList>
    </citation>
    <scope>IDENTIFICATION</scope>
</reference>
<dbReference type="GeneTree" id="ENSGT00940000160066"/>
<reference evidence="5" key="3">
    <citation type="submission" date="2025-09" db="UniProtKB">
        <authorList>
            <consortium name="Ensembl"/>
        </authorList>
    </citation>
    <scope>IDENTIFICATION</scope>
</reference>
<reference evidence="5 6" key="1">
    <citation type="submission" date="2020-05" db="EMBL/GenBank/DDBJ databases">
        <title>Electrophorus electricus (electric eel) genome, fEleEle1, primary haplotype.</title>
        <authorList>
            <person name="Myers G."/>
            <person name="Meyer A."/>
            <person name="Fedrigo O."/>
            <person name="Formenti G."/>
            <person name="Rhie A."/>
            <person name="Tracey A."/>
            <person name="Sims Y."/>
            <person name="Jarvis E.D."/>
        </authorList>
    </citation>
    <scope>NUCLEOTIDE SEQUENCE [LARGE SCALE GENOMIC DNA]</scope>
</reference>
<evidence type="ECO:0000313" key="6">
    <source>
        <dbReference type="Proteomes" id="UP000314983"/>
    </source>
</evidence>
<dbReference type="InterPro" id="IPR029021">
    <property type="entry name" value="Prot-tyrosine_phosphatase-like"/>
</dbReference>
<organism evidence="5 6">
    <name type="scientific">Electrophorus electricus</name>
    <name type="common">Electric eel</name>
    <name type="synonym">Gymnotus electricus</name>
    <dbReference type="NCBI Taxonomy" id="8005"/>
    <lineage>
        <taxon>Eukaryota</taxon>
        <taxon>Metazoa</taxon>
        <taxon>Chordata</taxon>
        <taxon>Craniata</taxon>
        <taxon>Vertebrata</taxon>
        <taxon>Euteleostomi</taxon>
        <taxon>Actinopterygii</taxon>
        <taxon>Neopterygii</taxon>
        <taxon>Teleostei</taxon>
        <taxon>Ostariophysi</taxon>
        <taxon>Gymnotiformes</taxon>
        <taxon>Gymnotoidei</taxon>
        <taxon>Gymnotidae</taxon>
        <taxon>Electrophorus</taxon>
    </lineage>
</organism>
<proteinExistence type="predicted"/>
<dbReference type="GO" id="GO:0004725">
    <property type="term" value="F:protein tyrosine phosphatase activity"/>
    <property type="evidence" value="ECO:0007669"/>
    <property type="project" value="InterPro"/>
</dbReference>
<dbReference type="SMART" id="SM00404">
    <property type="entry name" value="PTPc_motif"/>
    <property type="match status" value="1"/>
</dbReference>
<dbReference type="GO" id="GO:0005634">
    <property type="term" value="C:nucleus"/>
    <property type="evidence" value="ECO:0007669"/>
    <property type="project" value="UniProtKB-SubCell"/>
</dbReference>
<dbReference type="PROSITE" id="PS50055">
    <property type="entry name" value="TYR_PHOSPHATASE_PTP"/>
    <property type="match status" value="1"/>
</dbReference>
<comment type="subcellular location">
    <subcellularLocation>
        <location evidence="1">Nucleus</location>
    </subcellularLocation>
</comment>
<dbReference type="Proteomes" id="UP000314983">
    <property type="component" value="Chromosome 11"/>
</dbReference>
<dbReference type="AlphaFoldDB" id="A0AAY5EM21"/>
<feature type="domain" description="Tyrosine-protein phosphatase" evidence="3">
    <location>
        <begin position="1"/>
        <end position="160"/>
    </location>
</feature>
<dbReference type="Gene3D" id="3.90.190.10">
    <property type="entry name" value="Protein tyrosine phosphatase superfamily"/>
    <property type="match status" value="1"/>
</dbReference>
<dbReference type="InterPro" id="IPR000387">
    <property type="entry name" value="Tyr_Pase_dom"/>
</dbReference>
<keyword evidence="6" id="KW-1185">Reference proteome</keyword>
<protein>
    <submittedName>
        <fullName evidence="5">Uncharacterized protein</fullName>
    </submittedName>
</protein>
<keyword evidence="2" id="KW-0539">Nucleus</keyword>
<sequence length="160" mass="18323">MVWENQSDVIAMMTKEVERGRVKCHKYWPEKLDTPIETCHYHADSKCLDECVPDLFARFVRIHTCLDFHNTLTFITWPDHGTPRSSEQLVRFIRYMRAVHSTGPITVHCSAGVGRAGVLICTDVILSLVEKDLTVSVHGHEKSGIAFLDMFFFVKKQVSE</sequence>
<dbReference type="PRINTS" id="PR00700">
    <property type="entry name" value="PRTYPHPHTASE"/>
</dbReference>
<evidence type="ECO:0000313" key="5">
    <source>
        <dbReference type="Ensembl" id="ENSEEEP00000057649.1"/>
    </source>
</evidence>